<evidence type="ECO:0000256" key="8">
    <source>
        <dbReference type="SAM" id="MobiDB-lite"/>
    </source>
</evidence>
<proteinExistence type="predicted"/>
<dbReference type="PANTHER" id="PTHR43289:SF6">
    <property type="entry name" value="SERINE_THREONINE-PROTEIN KINASE NEKL-3"/>
    <property type="match status" value="1"/>
</dbReference>
<dbReference type="CDD" id="cd14014">
    <property type="entry name" value="STKc_PknB_like"/>
    <property type="match status" value="1"/>
</dbReference>
<keyword evidence="5 10" id="KW-0418">Kinase</keyword>
<dbReference type="PROSITE" id="PS50011">
    <property type="entry name" value="PROTEIN_KINASE_DOM"/>
    <property type="match status" value="1"/>
</dbReference>
<dbReference type="Gene3D" id="3.30.200.20">
    <property type="entry name" value="Phosphorylase Kinase, domain 1"/>
    <property type="match status" value="1"/>
</dbReference>
<evidence type="ECO:0000256" key="6">
    <source>
        <dbReference type="ARBA" id="ARBA00022840"/>
    </source>
</evidence>
<feature type="region of interest" description="Disordered" evidence="8">
    <location>
        <begin position="1"/>
        <end position="31"/>
    </location>
</feature>
<dbReference type="Proteomes" id="UP001597483">
    <property type="component" value="Unassembled WGS sequence"/>
</dbReference>
<dbReference type="SMART" id="SM00220">
    <property type="entry name" value="S_TKc"/>
    <property type="match status" value="1"/>
</dbReference>
<dbReference type="InterPro" id="IPR008271">
    <property type="entry name" value="Ser/Thr_kinase_AS"/>
</dbReference>
<comment type="caution">
    <text evidence="10">The sequence shown here is derived from an EMBL/GenBank/DDBJ whole genome shotgun (WGS) entry which is preliminary data.</text>
</comment>
<evidence type="ECO:0000313" key="10">
    <source>
        <dbReference type="EMBL" id="MFD2466601.1"/>
    </source>
</evidence>
<feature type="compositionally biased region" description="Pro residues" evidence="8">
    <location>
        <begin position="364"/>
        <end position="377"/>
    </location>
</feature>
<evidence type="ECO:0000256" key="1">
    <source>
        <dbReference type="ARBA" id="ARBA00012513"/>
    </source>
</evidence>
<keyword evidence="2" id="KW-0723">Serine/threonine-protein kinase</keyword>
<dbReference type="GO" id="GO:0004674">
    <property type="term" value="F:protein serine/threonine kinase activity"/>
    <property type="evidence" value="ECO:0007669"/>
    <property type="project" value="UniProtKB-EC"/>
</dbReference>
<feature type="region of interest" description="Disordered" evidence="8">
    <location>
        <begin position="330"/>
        <end position="377"/>
    </location>
</feature>
<dbReference type="RefSeq" id="WP_378300675.1">
    <property type="nucleotide sequence ID" value="NZ_JBHUKS010000004.1"/>
</dbReference>
<sequence>MPSENSDLDQPGNTDRTDNAEPTGGDQPRVVAGRYRLRSVLGSGSMGTVWSAYDEFLHRPVAVKEMKVPPGIPAEQADELRERTLREARAIAVLSHPNVITLHDVAREDDAPFVVMELLPSRSLAHLLRDHGPLTVEQAAAVGIAVAAALEAAHDAGITHRDVKPGNVLVASDGRIKLTDFGIARNVSEATMTRTGIMLGSPAYISPEVASGGAVTPNADLWGLGATLFAAVEGSPPYDADGDPLETVGKVVNGKVPRPKPGPLADVIAALMKKEPEKRISLREVRHRLYPRQNKAALDLFGPELFRTPDGKKTAAHLDATDTQVIKTVAPKPETPDQPAALAADPGPLPFMRSGNTGAAPAFTPAPVPGPPMPAPLPLPAPLPPPPPRRSGKATALLAVASMLLFAVACGGGFALARVVSGQNLLPPQSMSTGTLGTLGTVAGTSEPLKLFPQHGNASATANVTRDSEYTVSVPEGWKRFIASRKSTFGTSAVVQYLSADGRQSLRLERIPNFFEKYSEGDAVEALKLSSSQDSFTIAREAHETANGTELAYRTAERSPGREGKAGPVITRATFALIKQSGNALWLLSLTVPTEQEDSSSGLFDQIAPTLSFPASS</sequence>
<evidence type="ECO:0000256" key="3">
    <source>
        <dbReference type="ARBA" id="ARBA00022679"/>
    </source>
</evidence>
<evidence type="ECO:0000259" key="9">
    <source>
        <dbReference type="PROSITE" id="PS50011"/>
    </source>
</evidence>
<evidence type="ECO:0000256" key="4">
    <source>
        <dbReference type="ARBA" id="ARBA00022741"/>
    </source>
</evidence>
<dbReference type="InterPro" id="IPR000719">
    <property type="entry name" value="Prot_kinase_dom"/>
</dbReference>
<evidence type="ECO:0000256" key="5">
    <source>
        <dbReference type="ARBA" id="ARBA00022777"/>
    </source>
</evidence>
<evidence type="ECO:0000256" key="7">
    <source>
        <dbReference type="PROSITE-ProRule" id="PRU10141"/>
    </source>
</evidence>
<feature type="binding site" evidence="7">
    <location>
        <position position="64"/>
    </location>
    <ligand>
        <name>ATP</name>
        <dbReference type="ChEBI" id="CHEBI:30616"/>
    </ligand>
</feature>
<dbReference type="InterPro" id="IPR011009">
    <property type="entry name" value="Kinase-like_dom_sf"/>
</dbReference>
<dbReference type="SUPFAM" id="SSF56112">
    <property type="entry name" value="Protein kinase-like (PK-like)"/>
    <property type="match status" value="1"/>
</dbReference>
<dbReference type="EC" id="2.7.11.1" evidence="1"/>
<organism evidence="10 11">
    <name type="scientific">Amycolatopsis silviterrae</name>
    <dbReference type="NCBI Taxonomy" id="1656914"/>
    <lineage>
        <taxon>Bacteria</taxon>
        <taxon>Bacillati</taxon>
        <taxon>Actinomycetota</taxon>
        <taxon>Actinomycetes</taxon>
        <taxon>Pseudonocardiales</taxon>
        <taxon>Pseudonocardiaceae</taxon>
        <taxon>Amycolatopsis</taxon>
    </lineage>
</organism>
<keyword evidence="11" id="KW-1185">Reference proteome</keyword>
<feature type="compositionally biased region" description="Low complexity" evidence="8">
    <location>
        <begin position="337"/>
        <end position="346"/>
    </location>
</feature>
<dbReference type="EMBL" id="JBHUKS010000004">
    <property type="protein sequence ID" value="MFD2466601.1"/>
    <property type="molecule type" value="Genomic_DNA"/>
</dbReference>
<dbReference type="PROSITE" id="PS00107">
    <property type="entry name" value="PROTEIN_KINASE_ATP"/>
    <property type="match status" value="1"/>
</dbReference>
<protein>
    <recommendedName>
        <fullName evidence="1">non-specific serine/threonine protein kinase</fullName>
        <ecNumber evidence="1">2.7.11.1</ecNumber>
    </recommendedName>
</protein>
<name>A0ABW5H049_9PSEU</name>
<gene>
    <name evidence="10" type="ORF">ACFSVL_04305</name>
</gene>
<evidence type="ECO:0000256" key="2">
    <source>
        <dbReference type="ARBA" id="ARBA00022527"/>
    </source>
</evidence>
<dbReference type="Gene3D" id="1.10.510.10">
    <property type="entry name" value="Transferase(Phosphotransferase) domain 1"/>
    <property type="match status" value="1"/>
</dbReference>
<reference evidence="11" key="1">
    <citation type="journal article" date="2019" name="Int. J. Syst. Evol. Microbiol.">
        <title>The Global Catalogue of Microorganisms (GCM) 10K type strain sequencing project: providing services to taxonomists for standard genome sequencing and annotation.</title>
        <authorList>
            <consortium name="The Broad Institute Genomics Platform"/>
            <consortium name="The Broad Institute Genome Sequencing Center for Infectious Disease"/>
            <person name="Wu L."/>
            <person name="Ma J."/>
        </authorList>
    </citation>
    <scope>NUCLEOTIDE SEQUENCE [LARGE SCALE GENOMIC DNA]</scope>
    <source>
        <strain evidence="11">CGMCC 4.7641</strain>
    </source>
</reference>
<keyword evidence="6 7" id="KW-0067">ATP-binding</keyword>
<evidence type="ECO:0000313" key="11">
    <source>
        <dbReference type="Proteomes" id="UP001597483"/>
    </source>
</evidence>
<dbReference type="PANTHER" id="PTHR43289">
    <property type="entry name" value="MITOGEN-ACTIVATED PROTEIN KINASE KINASE KINASE 20-RELATED"/>
    <property type="match status" value="1"/>
</dbReference>
<dbReference type="Pfam" id="PF00069">
    <property type="entry name" value="Pkinase"/>
    <property type="match status" value="1"/>
</dbReference>
<accession>A0ABW5H049</accession>
<keyword evidence="3 10" id="KW-0808">Transferase</keyword>
<feature type="domain" description="Protein kinase" evidence="9">
    <location>
        <begin position="35"/>
        <end position="290"/>
    </location>
</feature>
<keyword evidence="4 7" id="KW-0547">Nucleotide-binding</keyword>
<dbReference type="InterPro" id="IPR017441">
    <property type="entry name" value="Protein_kinase_ATP_BS"/>
</dbReference>
<dbReference type="PROSITE" id="PS00108">
    <property type="entry name" value="PROTEIN_KINASE_ST"/>
    <property type="match status" value="1"/>
</dbReference>